<dbReference type="GO" id="GO:0005524">
    <property type="term" value="F:ATP binding"/>
    <property type="evidence" value="ECO:0007669"/>
    <property type="project" value="InterPro"/>
</dbReference>
<sequence length="270" mass="30699">REPFKFPFVLDNPHPSHVEWIEESSERIESEKAVYRVLMQHRRPNIVDGILIASEGIFMRRENMTLETRLQASSSVAPNKQVQWIRQLASALAWIEQLGYVHGDVRPENILLDTNENIRLGDFDAAVKIGDQVAVASEPYIRLGENYELPIAGPASEQYALASCMYYIRFGHIPYHELEPQARGRRLDRGDFPSTAPDAVFGGLIQDCWNGCYGSMRLVEQKIAALMRDHGVVQDSFLGQTERTTDDLLYALRAECEVYLAKERSSNARD</sequence>
<evidence type="ECO:0000256" key="7">
    <source>
        <dbReference type="ARBA" id="ARBA00033194"/>
    </source>
</evidence>
<evidence type="ECO:0000256" key="4">
    <source>
        <dbReference type="ARBA" id="ARBA00013948"/>
    </source>
</evidence>
<comment type="catalytic activity">
    <reaction evidence="9">
        <text>L-seryl-[protein] + ATP = O-phospho-L-seryl-[protein] + ADP + H(+)</text>
        <dbReference type="Rhea" id="RHEA:17989"/>
        <dbReference type="Rhea" id="RHEA-COMP:9863"/>
        <dbReference type="Rhea" id="RHEA-COMP:11604"/>
        <dbReference type="ChEBI" id="CHEBI:15378"/>
        <dbReference type="ChEBI" id="CHEBI:29999"/>
        <dbReference type="ChEBI" id="CHEBI:30616"/>
        <dbReference type="ChEBI" id="CHEBI:83421"/>
        <dbReference type="ChEBI" id="CHEBI:456216"/>
        <dbReference type="EC" id="2.7.11.1"/>
    </reaction>
</comment>
<evidence type="ECO:0000256" key="5">
    <source>
        <dbReference type="ARBA" id="ARBA00019973"/>
    </source>
</evidence>
<evidence type="ECO:0000256" key="3">
    <source>
        <dbReference type="ARBA" id="ARBA00012513"/>
    </source>
</evidence>
<organism evidence="11 12">
    <name type="scientific">Sporormia fimetaria CBS 119925</name>
    <dbReference type="NCBI Taxonomy" id="1340428"/>
    <lineage>
        <taxon>Eukaryota</taxon>
        <taxon>Fungi</taxon>
        <taxon>Dikarya</taxon>
        <taxon>Ascomycota</taxon>
        <taxon>Pezizomycotina</taxon>
        <taxon>Dothideomycetes</taxon>
        <taxon>Pleosporomycetidae</taxon>
        <taxon>Pleosporales</taxon>
        <taxon>Sporormiaceae</taxon>
        <taxon>Sporormia</taxon>
    </lineage>
</organism>
<evidence type="ECO:0000256" key="2">
    <source>
        <dbReference type="ARBA" id="ARBA00011534"/>
    </source>
</evidence>
<dbReference type="InterPro" id="IPR008266">
    <property type="entry name" value="Tyr_kinase_AS"/>
</dbReference>
<dbReference type="PROSITE" id="PS00109">
    <property type="entry name" value="PROTEIN_KINASE_TYR"/>
    <property type="match status" value="1"/>
</dbReference>
<dbReference type="Proteomes" id="UP000799440">
    <property type="component" value="Unassembled WGS sequence"/>
</dbReference>
<dbReference type="AlphaFoldDB" id="A0A6A6UUE4"/>
<evidence type="ECO:0000313" key="12">
    <source>
        <dbReference type="Proteomes" id="UP000799440"/>
    </source>
</evidence>
<comment type="function">
    <text evidence="1">Component of the EKC/KEOPS complex that is required for the formation of a threonylcarbamoyl group on adenosine at position 37 (t(6)A37) in tRNAs that read codons beginning with adenine. The complex is probably involved in the transfer of the threonylcarbamoyl moiety of threonylcarbamoyl-AMP (TC-AMP) to the N6 group of A37. BUD32 has ATPase activity in the context of the EKC/KEOPS complex and likely plays a supporting role to the catalytic subunit KAE1. The EKC/KEOPS complex also promotes both telomere uncapping and telomere elongation. The complex is required for efficient recruitment of transcriptional coactivators.</text>
</comment>
<evidence type="ECO:0000256" key="1">
    <source>
        <dbReference type="ARBA" id="ARBA00003747"/>
    </source>
</evidence>
<dbReference type="Pfam" id="PF00069">
    <property type="entry name" value="Pkinase"/>
    <property type="match status" value="1"/>
</dbReference>
<dbReference type="InterPro" id="IPR000719">
    <property type="entry name" value="Prot_kinase_dom"/>
</dbReference>
<proteinExistence type="predicted"/>
<feature type="domain" description="Protein kinase" evidence="10">
    <location>
        <begin position="1"/>
        <end position="270"/>
    </location>
</feature>
<evidence type="ECO:0000256" key="6">
    <source>
        <dbReference type="ARBA" id="ARBA00030980"/>
    </source>
</evidence>
<evidence type="ECO:0000256" key="8">
    <source>
        <dbReference type="ARBA" id="ARBA00047899"/>
    </source>
</evidence>
<comment type="subunit">
    <text evidence="2">Component of the EKC/KEOPS complex composed of at least BUD32, CGI121, GON7, KAE1 and PCC1; the whole complex dimerizes.</text>
</comment>
<dbReference type="EMBL" id="MU006626">
    <property type="protein sequence ID" value="KAF2741755.1"/>
    <property type="molecule type" value="Genomic_DNA"/>
</dbReference>
<accession>A0A6A6UUE4</accession>
<evidence type="ECO:0000259" key="10">
    <source>
        <dbReference type="PROSITE" id="PS50011"/>
    </source>
</evidence>
<dbReference type="InterPro" id="IPR011009">
    <property type="entry name" value="Kinase-like_dom_sf"/>
</dbReference>
<dbReference type="SUPFAM" id="SSF56112">
    <property type="entry name" value="Protein kinase-like (PK-like)"/>
    <property type="match status" value="1"/>
</dbReference>
<feature type="non-terminal residue" evidence="11">
    <location>
        <position position="1"/>
    </location>
</feature>
<keyword evidence="12" id="KW-1185">Reference proteome</keyword>
<comment type="catalytic activity">
    <reaction evidence="8">
        <text>L-threonyl-[protein] + ATP = O-phospho-L-threonyl-[protein] + ADP + H(+)</text>
        <dbReference type="Rhea" id="RHEA:46608"/>
        <dbReference type="Rhea" id="RHEA-COMP:11060"/>
        <dbReference type="Rhea" id="RHEA-COMP:11605"/>
        <dbReference type="ChEBI" id="CHEBI:15378"/>
        <dbReference type="ChEBI" id="CHEBI:30013"/>
        <dbReference type="ChEBI" id="CHEBI:30616"/>
        <dbReference type="ChEBI" id="CHEBI:61977"/>
        <dbReference type="ChEBI" id="CHEBI:456216"/>
        <dbReference type="EC" id="2.7.11.1"/>
    </reaction>
</comment>
<dbReference type="OrthoDB" id="4062651at2759"/>
<gene>
    <name evidence="11" type="ORF">M011DRAFT_413925</name>
</gene>
<evidence type="ECO:0000256" key="9">
    <source>
        <dbReference type="ARBA" id="ARBA00048679"/>
    </source>
</evidence>
<evidence type="ECO:0000313" key="11">
    <source>
        <dbReference type="EMBL" id="KAF2741755.1"/>
    </source>
</evidence>
<protein>
    <recommendedName>
        <fullName evidence="5">EKC/KEOPS complex subunit BUD32</fullName>
        <ecNumber evidence="3">2.7.11.1</ecNumber>
    </recommendedName>
    <alternativeName>
        <fullName evidence="6 7">Atypical Serine/threonine protein kinase BUD32</fullName>
    </alternativeName>
    <alternativeName>
        <fullName evidence="4">EKC/KEOPS complex subunit bud32</fullName>
    </alternativeName>
</protein>
<dbReference type="Gene3D" id="1.10.510.10">
    <property type="entry name" value="Transferase(Phosphotransferase) domain 1"/>
    <property type="match status" value="1"/>
</dbReference>
<name>A0A6A6UUE4_9PLEO</name>
<reference evidence="11" key="1">
    <citation type="journal article" date="2020" name="Stud. Mycol.">
        <title>101 Dothideomycetes genomes: a test case for predicting lifestyles and emergence of pathogens.</title>
        <authorList>
            <person name="Haridas S."/>
            <person name="Albert R."/>
            <person name="Binder M."/>
            <person name="Bloem J."/>
            <person name="Labutti K."/>
            <person name="Salamov A."/>
            <person name="Andreopoulos B."/>
            <person name="Baker S."/>
            <person name="Barry K."/>
            <person name="Bills G."/>
            <person name="Bluhm B."/>
            <person name="Cannon C."/>
            <person name="Castanera R."/>
            <person name="Culley D."/>
            <person name="Daum C."/>
            <person name="Ezra D."/>
            <person name="Gonzalez J."/>
            <person name="Henrissat B."/>
            <person name="Kuo A."/>
            <person name="Liang C."/>
            <person name="Lipzen A."/>
            <person name="Lutzoni F."/>
            <person name="Magnuson J."/>
            <person name="Mondo S."/>
            <person name="Nolan M."/>
            <person name="Ohm R."/>
            <person name="Pangilinan J."/>
            <person name="Park H.-J."/>
            <person name="Ramirez L."/>
            <person name="Alfaro M."/>
            <person name="Sun H."/>
            <person name="Tritt A."/>
            <person name="Yoshinaga Y."/>
            <person name="Zwiers L.-H."/>
            <person name="Turgeon B."/>
            <person name="Goodwin S."/>
            <person name="Spatafora J."/>
            <person name="Crous P."/>
            <person name="Grigoriev I."/>
        </authorList>
    </citation>
    <scope>NUCLEOTIDE SEQUENCE</scope>
    <source>
        <strain evidence="11">CBS 119925</strain>
    </source>
</reference>
<dbReference type="GO" id="GO:0004674">
    <property type="term" value="F:protein serine/threonine kinase activity"/>
    <property type="evidence" value="ECO:0007669"/>
    <property type="project" value="UniProtKB-EC"/>
</dbReference>
<dbReference type="PROSITE" id="PS50011">
    <property type="entry name" value="PROTEIN_KINASE_DOM"/>
    <property type="match status" value="1"/>
</dbReference>
<dbReference type="EC" id="2.7.11.1" evidence="3"/>